<evidence type="ECO:0000256" key="9">
    <source>
        <dbReference type="ARBA" id="ARBA00032370"/>
    </source>
</evidence>
<feature type="transmembrane region" description="Helical" evidence="16">
    <location>
        <begin position="42"/>
        <end position="63"/>
    </location>
</feature>
<feature type="transmembrane region" description="Helical" evidence="16">
    <location>
        <begin position="104"/>
        <end position="126"/>
    </location>
</feature>
<evidence type="ECO:0000256" key="2">
    <source>
        <dbReference type="ARBA" id="ARBA00022676"/>
    </source>
</evidence>
<evidence type="ECO:0000313" key="18">
    <source>
        <dbReference type="Proteomes" id="UP000000723"/>
    </source>
</evidence>
<feature type="transmembrane region" description="Helical" evidence="16">
    <location>
        <begin position="70"/>
        <end position="92"/>
    </location>
</feature>
<dbReference type="Proteomes" id="UP000000723">
    <property type="component" value="Chromosome"/>
</dbReference>
<keyword evidence="6" id="KW-0573">Peptidoglycan synthesis</keyword>
<dbReference type="GO" id="GO:0008955">
    <property type="term" value="F:peptidoglycan glycosyltransferase activity"/>
    <property type="evidence" value="ECO:0007669"/>
    <property type="project" value="UniProtKB-EC"/>
</dbReference>
<keyword evidence="18" id="KW-1185">Reference proteome</keyword>
<feature type="transmembrane region" description="Helical" evidence="16">
    <location>
        <begin position="353"/>
        <end position="374"/>
    </location>
</feature>
<evidence type="ECO:0000256" key="14">
    <source>
        <dbReference type="ARBA" id="ARBA00044770"/>
    </source>
</evidence>
<keyword evidence="17" id="KW-0131">Cell cycle</keyword>
<evidence type="ECO:0000256" key="4">
    <source>
        <dbReference type="ARBA" id="ARBA00022692"/>
    </source>
</evidence>
<reference evidence="18" key="1">
    <citation type="journal article" date="2008" name="Science">
        <title>Genome of an endosymbiont coupling N2 fixation to cellulolysis within RT protist cells in termite gut.</title>
        <authorList>
            <person name="Hongoh Y."/>
            <person name="Sharma V.K."/>
            <person name="Prakash T."/>
            <person name="Noda S."/>
            <person name="Toh H."/>
            <person name="Taylor T.D."/>
            <person name="Kudo T."/>
            <person name="Sakaki Y."/>
            <person name="Toyoda A."/>
            <person name="Hattori M."/>
            <person name="Ohkuma M."/>
        </authorList>
    </citation>
    <scope>NUCLEOTIDE SEQUENCE [LARGE SCALE GENOMIC DNA]</scope>
</reference>
<evidence type="ECO:0000256" key="16">
    <source>
        <dbReference type="SAM" id="Phobius"/>
    </source>
</evidence>
<evidence type="ECO:0000256" key="1">
    <source>
        <dbReference type="ARBA" id="ARBA00004141"/>
    </source>
</evidence>
<dbReference type="GO" id="GO:0051301">
    <property type="term" value="P:cell division"/>
    <property type="evidence" value="ECO:0007669"/>
    <property type="project" value="UniProtKB-KW"/>
</dbReference>
<dbReference type="OrthoDB" id="9812661at2"/>
<keyword evidence="17" id="KW-0132">Cell division</keyword>
<dbReference type="EC" id="2.4.99.28" evidence="14"/>
<dbReference type="Pfam" id="PF01098">
    <property type="entry name" value="FTSW_RODA_SPOVE"/>
    <property type="match status" value="1"/>
</dbReference>
<protein>
    <recommendedName>
        <fullName evidence="12">Probable peptidoglycan glycosyltransferase FtsW</fullName>
        <ecNumber evidence="14">2.4.99.28</ecNumber>
    </recommendedName>
    <alternativeName>
        <fullName evidence="13">Cell division protein FtsW</fullName>
    </alternativeName>
    <alternativeName>
        <fullName evidence="10">Cell wall polymerase</fullName>
    </alternativeName>
    <alternativeName>
        <fullName evidence="9">Peptidoglycan polymerase</fullName>
    </alternativeName>
</protein>
<dbReference type="GO" id="GO:0015648">
    <property type="term" value="F:lipid-linked peptidoglycan transporter activity"/>
    <property type="evidence" value="ECO:0007669"/>
    <property type="project" value="TreeGrafter"/>
</dbReference>
<feature type="transmembrane region" description="Helical" evidence="16">
    <location>
        <begin position="161"/>
        <end position="177"/>
    </location>
</feature>
<dbReference type="AlphaFoldDB" id="B6YRB8"/>
<keyword evidence="3" id="KW-0808">Transferase</keyword>
<evidence type="ECO:0000256" key="3">
    <source>
        <dbReference type="ARBA" id="ARBA00022679"/>
    </source>
</evidence>
<feature type="transmembrane region" description="Helical" evidence="16">
    <location>
        <begin position="12"/>
        <end position="30"/>
    </location>
</feature>
<dbReference type="GO" id="GO:0009252">
    <property type="term" value="P:peptidoglycan biosynthetic process"/>
    <property type="evidence" value="ECO:0007669"/>
    <property type="project" value="UniProtKB-KW"/>
</dbReference>
<dbReference type="EMBL" id="AP010656">
    <property type="protein sequence ID" value="BAG83740.1"/>
    <property type="molecule type" value="Genomic_DNA"/>
</dbReference>
<organism evidence="17 18">
    <name type="scientific">Azobacteroides pseudotrichonymphae genomovar. CFP2</name>
    <dbReference type="NCBI Taxonomy" id="511995"/>
    <lineage>
        <taxon>Bacteria</taxon>
        <taxon>Pseudomonadati</taxon>
        <taxon>Bacteroidota</taxon>
        <taxon>Bacteroidia</taxon>
        <taxon>Bacteroidales</taxon>
        <taxon>Candidatus Azobacteroides</taxon>
    </lineage>
</organism>
<dbReference type="eggNOG" id="COG0772">
    <property type="taxonomic scope" value="Bacteria"/>
</dbReference>
<evidence type="ECO:0000256" key="5">
    <source>
        <dbReference type="ARBA" id="ARBA00022960"/>
    </source>
</evidence>
<evidence type="ECO:0000256" key="13">
    <source>
        <dbReference type="ARBA" id="ARBA00041418"/>
    </source>
</evidence>
<accession>B6YRB8</accession>
<dbReference type="HOGENOM" id="CLU_029243_1_0_10"/>
<dbReference type="PANTHER" id="PTHR30474">
    <property type="entry name" value="CELL CYCLE PROTEIN"/>
    <property type="match status" value="1"/>
</dbReference>
<keyword evidence="2" id="KW-0328">Glycosyltransferase</keyword>
<dbReference type="GO" id="GO:0032153">
    <property type="term" value="C:cell division site"/>
    <property type="evidence" value="ECO:0007669"/>
    <property type="project" value="TreeGrafter"/>
</dbReference>
<proteinExistence type="inferred from homology"/>
<evidence type="ECO:0000313" key="17">
    <source>
        <dbReference type="EMBL" id="BAG83740.1"/>
    </source>
</evidence>
<evidence type="ECO:0000256" key="11">
    <source>
        <dbReference type="ARBA" id="ARBA00038053"/>
    </source>
</evidence>
<feature type="transmembrane region" description="Helical" evidence="16">
    <location>
        <begin position="316"/>
        <end position="341"/>
    </location>
</feature>
<dbReference type="STRING" id="511995.CFPG_477"/>
<dbReference type="PANTHER" id="PTHR30474:SF2">
    <property type="entry name" value="PEPTIDOGLYCAN GLYCOSYLTRANSFERASE FTSW-RELATED"/>
    <property type="match status" value="1"/>
</dbReference>
<dbReference type="GO" id="GO:0005886">
    <property type="term" value="C:plasma membrane"/>
    <property type="evidence" value="ECO:0007669"/>
    <property type="project" value="TreeGrafter"/>
</dbReference>
<evidence type="ECO:0000256" key="8">
    <source>
        <dbReference type="ARBA" id="ARBA00023136"/>
    </source>
</evidence>
<keyword evidence="4 16" id="KW-0812">Transmembrane</keyword>
<evidence type="ECO:0000256" key="12">
    <source>
        <dbReference type="ARBA" id="ARBA00041185"/>
    </source>
</evidence>
<dbReference type="KEGG" id="aps:CFPG_477"/>
<evidence type="ECO:0000256" key="10">
    <source>
        <dbReference type="ARBA" id="ARBA00033270"/>
    </source>
</evidence>
<sequence>MDFINKICRGDRVIWMVFLFLCIISIVEVYSASSTLTFHTDYWQPISRHIMFLLMGWGLVLITHSIPPRYFSLLGFFLPIIFLLLLAARFLGNSINNSYRWIDVVGISFQPSEMAKLSLIVFTSFLLSKKNSDNEKKIFYWILIVMGGVCAVIFLDNGSTAIMLAGIIYLMMFIGQISVRRMLILSSEIVFLGAVFYYTIKYVPYNYLDGIFPRIKTWEARFIDFKVSIDLSNSNFAITDDNYQIAHANIAVSNGQILGKGLGNSSERDFLPQAYSDFIYAIIIEETGLIGGLVVLLLYIVLFIRVGVIAKCSKKLFSMFMVMGIALALVIQALANMAVAVNLIPVTGQTLPLISRGGTSTLINCICFGIILSVSRYETIQGNEQEEKIIIHI</sequence>
<gene>
    <name evidence="17" type="ordered locus">CFPG_477</name>
</gene>
<evidence type="ECO:0000256" key="15">
    <source>
        <dbReference type="ARBA" id="ARBA00049902"/>
    </source>
</evidence>
<evidence type="ECO:0000256" key="6">
    <source>
        <dbReference type="ARBA" id="ARBA00022984"/>
    </source>
</evidence>
<dbReference type="InterPro" id="IPR001182">
    <property type="entry name" value="FtsW/RodA"/>
</dbReference>
<keyword evidence="7 16" id="KW-1133">Transmembrane helix</keyword>
<comment type="similarity">
    <text evidence="11">Belongs to the SEDS family. FtsW subfamily.</text>
</comment>
<keyword evidence="8 16" id="KW-0472">Membrane</keyword>
<dbReference type="GO" id="GO:0008360">
    <property type="term" value="P:regulation of cell shape"/>
    <property type="evidence" value="ECO:0007669"/>
    <property type="project" value="UniProtKB-KW"/>
</dbReference>
<evidence type="ECO:0000256" key="7">
    <source>
        <dbReference type="ARBA" id="ARBA00022989"/>
    </source>
</evidence>
<keyword evidence="5" id="KW-0133">Cell shape</keyword>
<dbReference type="RefSeq" id="WP_012573501.1">
    <property type="nucleotide sequence ID" value="NC_011565.1"/>
</dbReference>
<feature type="transmembrane region" description="Helical" evidence="16">
    <location>
        <begin position="278"/>
        <end position="304"/>
    </location>
</feature>
<feature type="transmembrane region" description="Helical" evidence="16">
    <location>
        <begin position="182"/>
        <end position="200"/>
    </location>
</feature>
<name>B6YRB8_AZOPC</name>
<comment type="subcellular location">
    <subcellularLocation>
        <location evidence="1">Membrane</location>
        <topology evidence="1">Multi-pass membrane protein</topology>
    </subcellularLocation>
</comment>
<comment type="catalytic activity">
    <reaction evidence="15">
        <text>[GlcNAc-(1-&gt;4)-Mur2Ac(oyl-L-Ala-gamma-D-Glu-L-Lys-D-Ala-D-Ala)](n)-di-trans,octa-cis-undecaprenyl diphosphate + beta-D-GlcNAc-(1-&gt;4)-Mur2Ac(oyl-L-Ala-gamma-D-Glu-L-Lys-D-Ala-D-Ala)-di-trans,octa-cis-undecaprenyl diphosphate = [GlcNAc-(1-&gt;4)-Mur2Ac(oyl-L-Ala-gamma-D-Glu-L-Lys-D-Ala-D-Ala)](n+1)-di-trans,octa-cis-undecaprenyl diphosphate + di-trans,octa-cis-undecaprenyl diphosphate + H(+)</text>
        <dbReference type="Rhea" id="RHEA:23708"/>
        <dbReference type="Rhea" id="RHEA-COMP:9602"/>
        <dbReference type="Rhea" id="RHEA-COMP:9603"/>
        <dbReference type="ChEBI" id="CHEBI:15378"/>
        <dbReference type="ChEBI" id="CHEBI:58405"/>
        <dbReference type="ChEBI" id="CHEBI:60033"/>
        <dbReference type="ChEBI" id="CHEBI:78435"/>
        <dbReference type="EC" id="2.4.99.28"/>
    </reaction>
</comment>
<feature type="transmembrane region" description="Helical" evidence="16">
    <location>
        <begin position="138"/>
        <end position="155"/>
    </location>
</feature>